<dbReference type="CDD" id="cd17993">
    <property type="entry name" value="DEXHc_CHD1_2"/>
    <property type="match status" value="1"/>
</dbReference>
<comment type="subcellular location">
    <subcellularLocation>
        <location evidence="2">Chromosome</location>
    </subcellularLocation>
    <subcellularLocation>
        <location evidence="1">Nucleus</location>
    </subcellularLocation>
</comment>
<evidence type="ECO:0000256" key="12">
    <source>
        <dbReference type="ARBA" id="ARBA00023163"/>
    </source>
</evidence>
<feature type="compositionally biased region" description="Basic and acidic residues" evidence="17">
    <location>
        <begin position="1673"/>
        <end position="1717"/>
    </location>
</feature>
<proteinExistence type="inferred from homology"/>
<keyword evidence="9" id="KW-0156">Chromatin regulator</keyword>
<dbReference type="GO" id="GO:0003682">
    <property type="term" value="F:chromatin binding"/>
    <property type="evidence" value="ECO:0007669"/>
    <property type="project" value="TreeGrafter"/>
</dbReference>
<dbReference type="CDD" id="cd18666">
    <property type="entry name" value="CD1_tandem_CHD1-2_like"/>
    <property type="match status" value="1"/>
</dbReference>
<dbReference type="InterPro" id="IPR002464">
    <property type="entry name" value="DNA/RNA_helicase_DEAH_CS"/>
</dbReference>
<dbReference type="FunFam" id="3.40.50.300:FF:000130">
    <property type="entry name" value="Chromodomain-helicase-DNA-binding protein 2 isoform 1"/>
    <property type="match status" value="1"/>
</dbReference>
<evidence type="ECO:0000256" key="5">
    <source>
        <dbReference type="ARBA" id="ARBA00022737"/>
    </source>
</evidence>
<feature type="domain" description="Helicase ATP-binding" evidence="19">
    <location>
        <begin position="511"/>
        <end position="681"/>
    </location>
</feature>
<dbReference type="GO" id="GO:0034728">
    <property type="term" value="P:nucleosome organization"/>
    <property type="evidence" value="ECO:0007669"/>
    <property type="project" value="TreeGrafter"/>
</dbReference>
<dbReference type="GO" id="GO:0016887">
    <property type="term" value="F:ATP hydrolysis activity"/>
    <property type="evidence" value="ECO:0007669"/>
    <property type="project" value="TreeGrafter"/>
</dbReference>
<evidence type="ECO:0000259" key="18">
    <source>
        <dbReference type="PROSITE" id="PS50013"/>
    </source>
</evidence>
<gene>
    <name evidence="21" type="ORF">PVAND_006056</name>
</gene>
<evidence type="ECO:0000256" key="2">
    <source>
        <dbReference type="ARBA" id="ARBA00004286"/>
    </source>
</evidence>
<feature type="compositionally biased region" description="Basic and acidic residues" evidence="17">
    <location>
        <begin position="1369"/>
        <end position="1402"/>
    </location>
</feature>
<dbReference type="InterPro" id="IPR023779">
    <property type="entry name" value="Chromodomain_CS"/>
</dbReference>
<dbReference type="PROSITE" id="PS00598">
    <property type="entry name" value="CHROMO_1"/>
    <property type="match status" value="1"/>
</dbReference>
<evidence type="ECO:0000256" key="6">
    <source>
        <dbReference type="ARBA" id="ARBA00022741"/>
    </source>
</evidence>
<dbReference type="InterPro" id="IPR038718">
    <property type="entry name" value="SNF2-like_sf"/>
</dbReference>
<dbReference type="Gene3D" id="1.10.10.60">
    <property type="entry name" value="Homeodomain-like"/>
    <property type="match status" value="1"/>
</dbReference>
<dbReference type="Gene3D" id="3.40.50.300">
    <property type="entry name" value="P-loop containing nucleotide triphosphate hydrolases"/>
    <property type="match status" value="1"/>
</dbReference>
<dbReference type="SMART" id="SM00490">
    <property type="entry name" value="HELICc"/>
    <property type="match status" value="1"/>
</dbReference>
<dbReference type="PROSITE" id="PS51194">
    <property type="entry name" value="HELICASE_CTER"/>
    <property type="match status" value="1"/>
</dbReference>
<dbReference type="SUPFAM" id="SSF54160">
    <property type="entry name" value="Chromo domain-like"/>
    <property type="match status" value="2"/>
</dbReference>
<feature type="domain" description="Chromo" evidence="18">
    <location>
        <begin position="290"/>
        <end position="383"/>
    </location>
</feature>
<dbReference type="InterPro" id="IPR023780">
    <property type="entry name" value="Chromo_domain"/>
</dbReference>
<feature type="compositionally biased region" description="Polar residues" evidence="17">
    <location>
        <begin position="49"/>
        <end position="67"/>
    </location>
</feature>
<feature type="region of interest" description="Disordered" evidence="17">
    <location>
        <begin position="1530"/>
        <end position="1776"/>
    </location>
</feature>
<evidence type="ECO:0000259" key="20">
    <source>
        <dbReference type="PROSITE" id="PS51194"/>
    </source>
</evidence>
<accession>A0A9J6C2E4</accession>
<evidence type="ECO:0000313" key="21">
    <source>
        <dbReference type="EMBL" id="KAG5676207.1"/>
    </source>
</evidence>
<dbReference type="GO" id="GO:0042393">
    <property type="term" value="F:histone binding"/>
    <property type="evidence" value="ECO:0007669"/>
    <property type="project" value="TreeGrafter"/>
</dbReference>
<keyword evidence="5" id="KW-0677">Repeat</keyword>
<name>A0A9J6C2E4_POLVA</name>
<dbReference type="PROSITE" id="PS51192">
    <property type="entry name" value="HELICASE_ATP_BIND_1"/>
    <property type="match status" value="1"/>
</dbReference>
<dbReference type="Pfam" id="PF18375">
    <property type="entry name" value="CDH1_2_SANT_HL1"/>
    <property type="match status" value="1"/>
</dbReference>
<feature type="compositionally biased region" description="Acidic residues" evidence="17">
    <location>
        <begin position="189"/>
        <end position="202"/>
    </location>
</feature>
<dbReference type="InterPro" id="IPR016197">
    <property type="entry name" value="Chromo-like_dom_sf"/>
</dbReference>
<feature type="region of interest" description="Disordered" evidence="17">
    <location>
        <begin position="1357"/>
        <end position="1431"/>
    </location>
</feature>
<feature type="compositionally biased region" description="Low complexity" evidence="17">
    <location>
        <begin position="133"/>
        <end position="146"/>
    </location>
</feature>
<dbReference type="FunFam" id="2.40.50.40:FF:000014">
    <property type="entry name" value="Chromodomain-helicase-DNA-binding protein 2 isoform 1"/>
    <property type="match status" value="1"/>
</dbReference>
<dbReference type="GO" id="GO:0000785">
    <property type="term" value="C:chromatin"/>
    <property type="evidence" value="ECO:0007669"/>
    <property type="project" value="TreeGrafter"/>
</dbReference>
<dbReference type="Pfam" id="PF00271">
    <property type="entry name" value="Helicase_C"/>
    <property type="match status" value="1"/>
</dbReference>
<feature type="compositionally biased region" description="Acidic residues" evidence="17">
    <location>
        <begin position="1128"/>
        <end position="1139"/>
    </location>
</feature>
<evidence type="ECO:0000313" key="22">
    <source>
        <dbReference type="Proteomes" id="UP001107558"/>
    </source>
</evidence>
<dbReference type="OrthoDB" id="5857104at2759"/>
<dbReference type="FunFam" id="3.40.50.10810:FF:000007">
    <property type="entry name" value="Chromodomain-helicase-DNA-binding protein 2 isoform 1"/>
    <property type="match status" value="1"/>
</dbReference>
<feature type="domain" description="Chromo" evidence="18">
    <location>
        <begin position="409"/>
        <end position="470"/>
    </location>
</feature>
<dbReference type="InterPro" id="IPR027417">
    <property type="entry name" value="P-loop_NTPase"/>
</dbReference>
<feature type="compositionally biased region" description="Basic residues" evidence="17">
    <location>
        <begin position="1566"/>
        <end position="1583"/>
    </location>
</feature>
<dbReference type="SMART" id="SM01176">
    <property type="entry name" value="DUF4208"/>
    <property type="match status" value="1"/>
</dbReference>
<protein>
    <recommendedName>
        <fullName evidence="15">Chromodomain-helicase-DNA-binding protein 1</fullName>
    </recommendedName>
    <alternativeName>
        <fullName evidence="16">ATP-dependent helicase CHD1</fullName>
    </alternativeName>
</protein>
<comment type="catalytic activity">
    <reaction evidence="14">
        <text>ATP + H2O = ADP + phosphate + H(+)</text>
        <dbReference type="Rhea" id="RHEA:13065"/>
        <dbReference type="ChEBI" id="CHEBI:15377"/>
        <dbReference type="ChEBI" id="CHEBI:15378"/>
        <dbReference type="ChEBI" id="CHEBI:30616"/>
        <dbReference type="ChEBI" id="CHEBI:43474"/>
        <dbReference type="ChEBI" id="CHEBI:456216"/>
    </reaction>
</comment>
<feature type="region of interest" description="Disordered" evidence="17">
    <location>
        <begin position="1089"/>
        <end position="1156"/>
    </location>
</feature>
<keyword evidence="4" id="KW-0158">Chromosome</keyword>
<dbReference type="SUPFAM" id="SSF52540">
    <property type="entry name" value="P-loop containing nucleoside triphosphate hydrolases"/>
    <property type="match status" value="2"/>
</dbReference>
<dbReference type="Proteomes" id="UP001107558">
    <property type="component" value="Chromosome 2"/>
</dbReference>
<dbReference type="PANTHER" id="PTHR45623:SF14">
    <property type="entry name" value="CHROMODOMAIN-HELICASE-DNA-BINDING PROTEIN 1"/>
    <property type="match status" value="1"/>
</dbReference>
<feature type="compositionally biased region" description="Basic and acidic residues" evidence="17">
    <location>
        <begin position="1538"/>
        <end position="1549"/>
    </location>
</feature>
<feature type="compositionally biased region" description="Basic and acidic residues" evidence="17">
    <location>
        <begin position="1584"/>
        <end position="1595"/>
    </location>
</feature>
<feature type="compositionally biased region" description="Basic residues" evidence="17">
    <location>
        <begin position="1403"/>
        <end position="1414"/>
    </location>
</feature>
<evidence type="ECO:0000256" key="13">
    <source>
        <dbReference type="ARBA" id="ARBA00023242"/>
    </source>
</evidence>
<feature type="compositionally biased region" description="Pro residues" evidence="17">
    <location>
        <begin position="1740"/>
        <end position="1757"/>
    </location>
</feature>
<keyword evidence="7" id="KW-0378">Hydrolase</keyword>
<dbReference type="Pfam" id="PF23588">
    <property type="entry name" value="HTH_CHD1_Hrp3"/>
    <property type="match status" value="1"/>
</dbReference>
<feature type="compositionally biased region" description="Basic residues" evidence="17">
    <location>
        <begin position="241"/>
        <end position="253"/>
    </location>
</feature>
<feature type="region of interest" description="Disordered" evidence="17">
    <location>
        <begin position="1"/>
        <end position="271"/>
    </location>
</feature>
<evidence type="ECO:0000256" key="16">
    <source>
        <dbReference type="ARBA" id="ARBA00076717"/>
    </source>
</evidence>
<comment type="caution">
    <text evidence="21">The sequence shown here is derived from an EMBL/GenBank/DDBJ whole genome shotgun (WGS) entry which is preliminary data.</text>
</comment>
<comment type="similarity">
    <text evidence="3">Belongs to the SNF2/RAD54 helicase family.</text>
</comment>
<dbReference type="InterPro" id="IPR025260">
    <property type="entry name" value="CHD1-like_C"/>
</dbReference>
<evidence type="ECO:0000256" key="8">
    <source>
        <dbReference type="ARBA" id="ARBA00022840"/>
    </source>
</evidence>
<feature type="compositionally biased region" description="Acidic residues" evidence="17">
    <location>
        <begin position="112"/>
        <end position="131"/>
    </location>
</feature>
<feature type="compositionally biased region" description="Basic residues" evidence="17">
    <location>
        <begin position="208"/>
        <end position="228"/>
    </location>
</feature>
<dbReference type="PANTHER" id="PTHR45623">
    <property type="entry name" value="CHROMODOMAIN-HELICASE-DNA-BINDING PROTEIN 3-RELATED-RELATED"/>
    <property type="match status" value="1"/>
</dbReference>
<dbReference type="Pfam" id="PF00176">
    <property type="entry name" value="SNF2-rel_dom"/>
    <property type="match status" value="1"/>
</dbReference>
<dbReference type="GO" id="GO:0140658">
    <property type="term" value="F:ATP-dependent chromatin remodeler activity"/>
    <property type="evidence" value="ECO:0007669"/>
    <property type="project" value="TreeGrafter"/>
</dbReference>
<dbReference type="InterPro" id="IPR001650">
    <property type="entry name" value="Helicase_C-like"/>
</dbReference>
<evidence type="ECO:0000256" key="4">
    <source>
        <dbReference type="ARBA" id="ARBA00022454"/>
    </source>
</evidence>
<keyword evidence="11" id="KW-0238">DNA-binding</keyword>
<dbReference type="Pfam" id="PF00385">
    <property type="entry name" value="Chromo"/>
    <property type="match status" value="2"/>
</dbReference>
<feature type="compositionally biased region" description="Basic residues" evidence="17">
    <location>
        <begin position="1359"/>
        <end position="1368"/>
    </location>
</feature>
<feature type="compositionally biased region" description="Basic and acidic residues" evidence="17">
    <location>
        <begin position="1103"/>
        <end position="1116"/>
    </location>
</feature>
<evidence type="ECO:0000256" key="3">
    <source>
        <dbReference type="ARBA" id="ARBA00007025"/>
    </source>
</evidence>
<feature type="domain" description="Helicase C-terminal" evidence="20">
    <location>
        <begin position="811"/>
        <end position="962"/>
    </location>
</feature>
<dbReference type="SMART" id="SM00487">
    <property type="entry name" value="DEXDc"/>
    <property type="match status" value="1"/>
</dbReference>
<dbReference type="EMBL" id="JADBJN010000002">
    <property type="protein sequence ID" value="KAG5676207.1"/>
    <property type="molecule type" value="Genomic_DNA"/>
</dbReference>
<keyword evidence="6" id="KW-0547">Nucleotide-binding</keyword>
<feature type="compositionally biased region" description="Low complexity" evidence="17">
    <location>
        <begin position="14"/>
        <end position="45"/>
    </location>
</feature>
<evidence type="ECO:0000256" key="17">
    <source>
        <dbReference type="SAM" id="MobiDB-lite"/>
    </source>
</evidence>
<evidence type="ECO:0000256" key="11">
    <source>
        <dbReference type="ARBA" id="ARBA00023125"/>
    </source>
</evidence>
<feature type="compositionally biased region" description="Basic and acidic residues" evidence="17">
    <location>
        <begin position="1761"/>
        <end position="1776"/>
    </location>
</feature>
<feature type="compositionally biased region" description="Basic residues" evidence="17">
    <location>
        <begin position="158"/>
        <end position="182"/>
    </location>
</feature>
<dbReference type="Gene3D" id="3.40.50.10810">
    <property type="entry name" value="Tandem AAA-ATPase domain"/>
    <property type="match status" value="1"/>
</dbReference>
<dbReference type="PROSITE" id="PS50013">
    <property type="entry name" value="CHROMO_2"/>
    <property type="match status" value="2"/>
</dbReference>
<evidence type="ECO:0000256" key="9">
    <source>
        <dbReference type="ARBA" id="ARBA00022853"/>
    </source>
</evidence>
<dbReference type="CDD" id="cd18659">
    <property type="entry name" value="CD2_tandem"/>
    <property type="match status" value="1"/>
</dbReference>
<dbReference type="InterPro" id="IPR000330">
    <property type="entry name" value="SNF2_N"/>
</dbReference>
<dbReference type="InterPro" id="IPR049730">
    <property type="entry name" value="SNF2/RAD54-like_C"/>
</dbReference>
<evidence type="ECO:0000256" key="14">
    <source>
        <dbReference type="ARBA" id="ARBA00049360"/>
    </source>
</evidence>
<feature type="compositionally biased region" description="Basic and acidic residues" evidence="17">
    <location>
        <begin position="1621"/>
        <end position="1645"/>
    </location>
</feature>
<feature type="compositionally biased region" description="Acidic residues" evidence="17">
    <location>
        <begin position="261"/>
        <end position="271"/>
    </location>
</feature>
<evidence type="ECO:0000256" key="7">
    <source>
        <dbReference type="ARBA" id="ARBA00022801"/>
    </source>
</evidence>
<keyword evidence="10" id="KW-0805">Transcription regulation</keyword>
<dbReference type="Pfam" id="PF13907">
    <property type="entry name" value="CHD1-like_C"/>
    <property type="match status" value="1"/>
</dbReference>
<evidence type="ECO:0000259" key="19">
    <source>
        <dbReference type="PROSITE" id="PS51192"/>
    </source>
</evidence>
<dbReference type="InterPro" id="IPR056302">
    <property type="entry name" value="CHD1-2/Hrp3_HTH"/>
</dbReference>
<dbReference type="InterPro" id="IPR014001">
    <property type="entry name" value="Helicase_ATP-bd"/>
</dbReference>
<dbReference type="InterPro" id="IPR040793">
    <property type="entry name" value="CDH1_2_SANT_HL1"/>
</dbReference>
<feature type="compositionally biased region" description="Low complexity" evidence="17">
    <location>
        <begin position="1648"/>
        <end position="1659"/>
    </location>
</feature>
<dbReference type="GO" id="GO:0005634">
    <property type="term" value="C:nucleus"/>
    <property type="evidence" value="ECO:0007669"/>
    <property type="project" value="UniProtKB-SubCell"/>
</dbReference>
<dbReference type="SMART" id="SM00298">
    <property type="entry name" value="CHROMO"/>
    <property type="match status" value="2"/>
</dbReference>
<keyword evidence="22" id="KW-1185">Reference proteome</keyword>
<keyword evidence="8" id="KW-0067">ATP-binding</keyword>
<dbReference type="Gene3D" id="2.40.50.40">
    <property type="match status" value="2"/>
</dbReference>
<sequence length="1776" mass="205266">MSKKKDNKSDSDNDSSSSASKSNSSSDSDSDSNSNSDTSSSSSDQSDNEQLNTSANNTSRNENSTSKSDVERDISKSDHISSAEGTDEDTRTGAISSKSINNNASQYHNDVDQTDSDQENEKDDDAEEDSDAISNQSDNQFSSSKSSIDEEDVAAAKQRARKAAAKKRLAAQKKKVKKPARSRWKDTSESENSDDDDDDSEDSDARPVRKQPPAKKAPPKSKATKPKHSSSDDDFNDAKQNFKHRAVSSRRGKTVSYKEASEDEQTDSEDLIDIDVNEESHQMEQDDNTETIERIVGKRIGKKGVTGNETTLYAVEDKGDPNEGVDVKDKSSTEEQYHIKWKGWSHIHNTWESEESLQKQKVKGLKKLENFIKRENEIEVWKKKYANPEDIDYYECQLELHQELLKSYTCIERIIAEQEKPDGAIDYLCKWESLPYADATWEDSKLVKRKWQSKIDEFQARESSKATPSSHCPLLRRRPKFIKVESQPEYMGVDRGLILRDYQMQGLNWLNLSWCKENSVILADEMGLGKTIQTICFLYYLFKTQQLYGPFLCLVPLSTMTAWQREFQIWAPDMNVVTYIGDVQSREIIRQHDWCFASTKKLKFNAILTTYEILLKDKILLGSINWAVLLVDEAHRLKNDDSLLYKSLKEFNTNHRLLITGTPLQNSLKELWALLHFIMPQKFLSWEDFERVHGNAMEKGYTKLHKELEPYILRRVKKDVEKSLPAKVEQILRVEMTSIQKQYYKWILTKNFDALLKGRKGSTSSFLNIVIELKKCCNHANLIKPLDEETKRISQEEALKEMLKGSGKLVLLDKLLCRLKETGHRVLIFSQMVRMLDILAEYLTKRHFSFQRLDGSIKGEIRKQALDHFNAEGSQDFCFLLSTRAGGLGINLATADTVIIFDSDWNPQNDLQAQARAHRIGQKNQVNIYRLVTARSVEEEIVERAKQKMVLDHLVIQRMDTTGRTVLDKNGTNVNSANPFSKEELSAILKFGAEELFKDEEEGDEELKCDIDEILRRAETRNEDPTMVGDELLSSFKVQSFTFDEDKVAITSPKRKIVENEEGEDTKDWDEIIPENFRRKIEQEERNKELEDLYLPPRQRKQVLQEEKEKQQEGKPKKGKKRKKSDEIEQSDDQMSDNSDDGRPKKRGRPPLKEKFSNFTDNELRRFIKSYKKFPAPLKRLEAIACDAELQEKPLNELKRVAEMLRERCISFLDEHKEPEPGASASASEKKRGARAGFSVKFGGVSFNAKTLMQCEEELAPLDEILPNTSDERLTWTLDIKTRPANFDVDWDAEDDSKLLCGIYQYGIGSWEAMKMDPTLCLSNKILLSDDKKPQGKHLQSRAEYLLKIIKKNVELRKGSAKQRKQRKAKEAAAKKHEHDDKKHEEDSKHSIHSQEETNGIDKKKKKESKKKTKKQEANKPMHFTANNEPRALDVLGDLDPNIFNECKEKMRPVKKALKALDTPHHGAHSDEHRRDCLIKIGNRIDECLSEYKDPVKIKEWRSSLWYFVSKFTEDSASKLFKMYKNEKAKVNGTSDDGSPHKNNHSEKKNSHHSHHHNNDSNADGKKRKKDKKEKEHHHHHHNTERDRLHEKYLGHDGGANNNDDEMHGKRRLEREEGEIDDSKEHKRMASDGRNRDKKWDEYHRSRIPSSSSSSSASRGPLSNAQRMAYADGRYDAYGPRDRYDYPNDHKRDRYDNYNRPYHRDRDHRDRDREMGIKRSRYPSSSAMGYSHYATHPHGYYPPPEHPYYPPEHPSYYPPISDHDKRRYDRDRRAPT</sequence>
<dbReference type="CDD" id="cd18793">
    <property type="entry name" value="SF2_C_SNF"/>
    <property type="match status" value="1"/>
</dbReference>
<organism evidence="21 22">
    <name type="scientific">Polypedilum vanderplanki</name>
    <name type="common">Sleeping chironomid midge</name>
    <dbReference type="NCBI Taxonomy" id="319348"/>
    <lineage>
        <taxon>Eukaryota</taxon>
        <taxon>Metazoa</taxon>
        <taxon>Ecdysozoa</taxon>
        <taxon>Arthropoda</taxon>
        <taxon>Hexapoda</taxon>
        <taxon>Insecta</taxon>
        <taxon>Pterygota</taxon>
        <taxon>Neoptera</taxon>
        <taxon>Endopterygota</taxon>
        <taxon>Diptera</taxon>
        <taxon>Nematocera</taxon>
        <taxon>Chironomoidea</taxon>
        <taxon>Chironomidae</taxon>
        <taxon>Chironominae</taxon>
        <taxon>Polypedilum</taxon>
        <taxon>Polypedilum</taxon>
    </lineage>
</organism>
<keyword evidence="13" id="KW-0539">Nucleus</keyword>
<feature type="compositionally biased region" description="Basic and acidic residues" evidence="17">
    <location>
        <begin position="68"/>
        <end position="81"/>
    </location>
</feature>
<reference evidence="21" key="1">
    <citation type="submission" date="2021-03" db="EMBL/GenBank/DDBJ databases">
        <title>Chromosome level genome of the anhydrobiotic midge Polypedilum vanderplanki.</title>
        <authorList>
            <person name="Yoshida Y."/>
            <person name="Kikawada T."/>
            <person name="Gusev O."/>
        </authorList>
    </citation>
    <scope>NUCLEOTIDE SEQUENCE</scope>
    <source>
        <strain evidence="21">NIAS01</strain>
        <tissue evidence="21">Whole body or cell culture</tissue>
    </source>
</reference>
<evidence type="ECO:0000256" key="1">
    <source>
        <dbReference type="ARBA" id="ARBA00004123"/>
    </source>
</evidence>
<evidence type="ECO:0000256" key="10">
    <source>
        <dbReference type="ARBA" id="ARBA00023015"/>
    </source>
</evidence>
<dbReference type="GO" id="GO:0005524">
    <property type="term" value="F:ATP binding"/>
    <property type="evidence" value="ECO:0007669"/>
    <property type="project" value="UniProtKB-KW"/>
</dbReference>
<keyword evidence="12" id="KW-0804">Transcription</keyword>
<dbReference type="PROSITE" id="PS00690">
    <property type="entry name" value="DEAH_ATP_HELICASE"/>
    <property type="match status" value="1"/>
</dbReference>
<feature type="compositionally biased region" description="Low complexity" evidence="17">
    <location>
        <begin position="94"/>
        <end position="105"/>
    </location>
</feature>
<dbReference type="InterPro" id="IPR000953">
    <property type="entry name" value="Chromo/chromo_shadow_dom"/>
</dbReference>
<evidence type="ECO:0000256" key="15">
    <source>
        <dbReference type="ARBA" id="ARBA00074667"/>
    </source>
</evidence>
<dbReference type="GO" id="GO:0003677">
    <property type="term" value="F:DNA binding"/>
    <property type="evidence" value="ECO:0007669"/>
    <property type="project" value="UniProtKB-KW"/>
</dbReference>